<dbReference type="EMBL" id="JBOK01000010">
    <property type="protein sequence ID" value="EXU80073.1"/>
    <property type="molecule type" value="Genomic_DNA"/>
</dbReference>
<reference evidence="2 3" key="1">
    <citation type="submission" date="2014-01" db="EMBL/GenBank/DDBJ databases">
        <title>Interspecies Systems Biology Uncovers Metabolites Affecting C. elegans Gene Expression and Life History Traits.</title>
        <authorList>
            <person name="Watson E."/>
            <person name="Macneil L.T."/>
            <person name="Ritter A.D."/>
            <person name="Yilmaz L.S."/>
            <person name="Rosebrock A.P."/>
            <person name="Caudy A.A."/>
            <person name="Walhout A.J."/>
        </authorList>
    </citation>
    <scope>NUCLEOTIDE SEQUENCE [LARGE SCALE GENOMIC DNA]</scope>
    <source>
        <strain evidence="2 3">DA1877</strain>
    </source>
</reference>
<evidence type="ECO:0000256" key="1">
    <source>
        <dbReference type="SAM" id="SignalP"/>
    </source>
</evidence>
<proteinExistence type="predicted"/>
<sequence>MHLRHLLRHPTLSIAALLAAAAASPSAWSAEEQACAPSTIAAVARWAGISGPLVPWETTPGGLIAAAACKPLPDASVTTIAAIAFDTLQEGPTQGDGSKLQVVALVEHDTVVAAHHAQIEEDATTAVGRYRIDTARYRLSPSVRAFGTVFHSHALGARYGDANAGAELTLWVREGPQLRPVLGTNLWGWISIVGTPCMLQERLQRSEEARITLAVEKTSRHGFADLSLTAHVTQHEVRDGAAGQTRQRRVRTVLRYDGQSYGSDMFRDFWYSASLRRP</sequence>
<evidence type="ECO:0000313" key="2">
    <source>
        <dbReference type="EMBL" id="EXU80073.1"/>
    </source>
</evidence>
<dbReference type="Proteomes" id="UP000020766">
    <property type="component" value="Unassembled WGS sequence"/>
</dbReference>
<keyword evidence="3" id="KW-1185">Reference proteome</keyword>
<feature type="signal peptide" evidence="1">
    <location>
        <begin position="1"/>
        <end position="29"/>
    </location>
</feature>
<comment type="caution">
    <text evidence="2">The sequence shown here is derived from an EMBL/GenBank/DDBJ whole genome shotgun (WGS) entry which is preliminary data.</text>
</comment>
<dbReference type="PATRIC" id="fig|1457173.3.peg.2009"/>
<feature type="chain" id="PRO_5001472717" evidence="1">
    <location>
        <begin position="30"/>
        <end position="278"/>
    </location>
</feature>
<dbReference type="AlphaFoldDB" id="A0A014NKT1"/>
<organism evidence="2 3">
    <name type="scientific">Comamonas aquatica DA1877</name>
    <dbReference type="NCBI Taxonomy" id="1457173"/>
    <lineage>
        <taxon>Bacteria</taxon>
        <taxon>Pseudomonadati</taxon>
        <taxon>Pseudomonadota</taxon>
        <taxon>Betaproteobacteria</taxon>
        <taxon>Burkholderiales</taxon>
        <taxon>Comamonadaceae</taxon>
        <taxon>Comamonas</taxon>
    </lineage>
</organism>
<name>A0A014NKT1_9BURK</name>
<evidence type="ECO:0000313" key="3">
    <source>
        <dbReference type="Proteomes" id="UP000020766"/>
    </source>
</evidence>
<gene>
    <name evidence="2" type="ORF">AX13_01710</name>
</gene>
<protein>
    <submittedName>
        <fullName evidence="2">Multidrug ABC transporter ATPase</fullName>
    </submittedName>
</protein>
<dbReference type="RefSeq" id="WP_051519504.1">
    <property type="nucleotide sequence ID" value="NZ_JBOK01000010.1"/>
</dbReference>
<accession>A0A014NKT1</accession>
<keyword evidence="1" id="KW-0732">Signal</keyword>
<dbReference type="STRING" id="225991.MA05_10845"/>